<evidence type="ECO:0000256" key="1">
    <source>
        <dbReference type="SAM" id="MobiDB-lite"/>
    </source>
</evidence>
<dbReference type="EMBL" id="BAABME010004238">
    <property type="protein sequence ID" value="GAA0161664.1"/>
    <property type="molecule type" value="Genomic_DNA"/>
</dbReference>
<gene>
    <name evidence="2" type="ORF">LIER_17925</name>
</gene>
<name>A0AAV3QD74_LITER</name>
<dbReference type="AlphaFoldDB" id="A0AAV3QD74"/>
<reference evidence="2 3" key="1">
    <citation type="submission" date="2024-01" db="EMBL/GenBank/DDBJ databases">
        <title>The complete chloroplast genome sequence of Lithospermum erythrorhizon: insights into the phylogenetic relationship among Boraginaceae species and the maternal lineages of purple gromwells.</title>
        <authorList>
            <person name="Okada T."/>
            <person name="Watanabe K."/>
        </authorList>
    </citation>
    <scope>NUCLEOTIDE SEQUENCE [LARGE SCALE GENOMIC DNA]</scope>
</reference>
<dbReference type="Proteomes" id="UP001454036">
    <property type="component" value="Unassembled WGS sequence"/>
</dbReference>
<feature type="region of interest" description="Disordered" evidence="1">
    <location>
        <begin position="1"/>
        <end position="74"/>
    </location>
</feature>
<organism evidence="2 3">
    <name type="scientific">Lithospermum erythrorhizon</name>
    <name type="common">Purple gromwell</name>
    <name type="synonym">Lithospermum officinale var. erythrorhizon</name>
    <dbReference type="NCBI Taxonomy" id="34254"/>
    <lineage>
        <taxon>Eukaryota</taxon>
        <taxon>Viridiplantae</taxon>
        <taxon>Streptophyta</taxon>
        <taxon>Embryophyta</taxon>
        <taxon>Tracheophyta</taxon>
        <taxon>Spermatophyta</taxon>
        <taxon>Magnoliopsida</taxon>
        <taxon>eudicotyledons</taxon>
        <taxon>Gunneridae</taxon>
        <taxon>Pentapetalae</taxon>
        <taxon>asterids</taxon>
        <taxon>lamiids</taxon>
        <taxon>Boraginales</taxon>
        <taxon>Boraginaceae</taxon>
        <taxon>Boraginoideae</taxon>
        <taxon>Lithospermeae</taxon>
        <taxon>Lithospermum</taxon>
    </lineage>
</organism>
<accession>A0AAV3QD74</accession>
<sequence length="148" mass="16134">MESPKTEEDAEVFAANVLTEPATEAGGSSKVSTSKQRKASGEEPRRKSKKSKVSTIVEGTEGVEGHEEAPVAEPGVRDFQTLEGFCNRTTVSVVAKSHLYHLRDHYSVHQKVLMRIPLKYGLRLTTSPFVDPLLSSIGREPGQLGPFA</sequence>
<protein>
    <submittedName>
        <fullName evidence="2">Uncharacterized protein</fullName>
    </submittedName>
</protein>
<keyword evidence="3" id="KW-1185">Reference proteome</keyword>
<comment type="caution">
    <text evidence="2">The sequence shown here is derived from an EMBL/GenBank/DDBJ whole genome shotgun (WGS) entry which is preliminary data.</text>
</comment>
<proteinExistence type="predicted"/>
<evidence type="ECO:0000313" key="3">
    <source>
        <dbReference type="Proteomes" id="UP001454036"/>
    </source>
</evidence>
<evidence type="ECO:0000313" key="2">
    <source>
        <dbReference type="EMBL" id="GAA0161664.1"/>
    </source>
</evidence>